<reference evidence="2" key="1">
    <citation type="submission" date="2022-11" db="UniProtKB">
        <authorList>
            <consortium name="WormBaseParasite"/>
        </authorList>
    </citation>
    <scope>IDENTIFICATION</scope>
</reference>
<dbReference type="WBParaSite" id="nRc.2.0.1.t12865-RA">
    <property type="protein sequence ID" value="nRc.2.0.1.t12865-RA"/>
    <property type="gene ID" value="nRc.2.0.1.g12865"/>
</dbReference>
<dbReference type="AlphaFoldDB" id="A0A915IFD3"/>
<protein>
    <submittedName>
        <fullName evidence="2">Uncharacterized protein</fullName>
    </submittedName>
</protein>
<proteinExistence type="predicted"/>
<dbReference type="Proteomes" id="UP000887565">
    <property type="component" value="Unplaced"/>
</dbReference>
<sequence>MSLIFIVNKCKSSSRKGLKDSKLTREKIERTTSQRPYQLDVLIHVTKPQGLEGVTESEKYSIFPPKKFEKRFNK</sequence>
<evidence type="ECO:0000313" key="2">
    <source>
        <dbReference type="WBParaSite" id="nRc.2.0.1.t12865-RA"/>
    </source>
</evidence>
<organism evidence="1 2">
    <name type="scientific">Romanomermis culicivorax</name>
    <name type="common">Nematode worm</name>
    <dbReference type="NCBI Taxonomy" id="13658"/>
    <lineage>
        <taxon>Eukaryota</taxon>
        <taxon>Metazoa</taxon>
        <taxon>Ecdysozoa</taxon>
        <taxon>Nematoda</taxon>
        <taxon>Enoplea</taxon>
        <taxon>Dorylaimia</taxon>
        <taxon>Mermithida</taxon>
        <taxon>Mermithoidea</taxon>
        <taxon>Mermithidae</taxon>
        <taxon>Romanomermis</taxon>
    </lineage>
</organism>
<name>A0A915IFD3_ROMCU</name>
<evidence type="ECO:0000313" key="1">
    <source>
        <dbReference type="Proteomes" id="UP000887565"/>
    </source>
</evidence>
<accession>A0A915IFD3</accession>
<keyword evidence="1" id="KW-1185">Reference proteome</keyword>